<reference evidence="2 3" key="1">
    <citation type="journal article" date="2020" name="ISME J.">
        <title>Uncovering the hidden diversity of litter-decomposition mechanisms in mushroom-forming fungi.</title>
        <authorList>
            <person name="Floudas D."/>
            <person name="Bentzer J."/>
            <person name="Ahren D."/>
            <person name="Johansson T."/>
            <person name="Persson P."/>
            <person name="Tunlid A."/>
        </authorList>
    </citation>
    <scope>NUCLEOTIDE SEQUENCE [LARGE SCALE GENOMIC DNA]</scope>
    <source>
        <strain evidence="2 3">CBS 175.51</strain>
    </source>
</reference>
<gene>
    <name evidence="2" type="ORF">D9611_005243</name>
</gene>
<feature type="compositionally biased region" description="Acidic residues" evidence="1">
    <location>
        <begin position="128"/>
        <end position="160"/>
    </location>
</feature>
<feature type="compositionally biased region" description="Basic and acidic residues" evidence="1">
    <location>
        <begin position="187"/>
        <end position="197"/>
    </location>
</feature>
<keyword evidence="3" id="KW-1185">Reference proteome</keyword>
<accession>A0A8H5FDL9</accession>
<evidence type="ECO:0000313" key="2">
    <source>
        <dbReference type="EMBL" id="KAF5332593.1"/>
    </source>
</evidence>
<feature type="region of interest" description="Disordered" evidence="1">
    <location>
        <begin position="1"/>
        <end position="197"/>
    </location>
</feature>
<dbReference type="AlphaFoldDB" id="A0A8H5FDL9"/>
<dbReference type="EMBL" id="JAACJK010000110">
    <property type="protein sequence ID" value="KAF5332593.1"/>
    <property type="molecule type" value="Genomic_DNA"/>
</dbReference>
<feature type="compositionally biased region" description="Acidic residues" evidence="1">
    <location>
        <begin position="80"/>
        <end position="106"/>
    </location>
</feature>
<feature type="compositionally biased region" description="Acidic residues" evidence="1">
    <location>
        <begin position="46"/>
        <end position="71"/>
    </location>
</feature>
<dbReference type="Proteomes" id="UP000541558">
    <property type="component" value="Unassembled WGS sequence"/>
</dbReference>
<protein>
    <submittedName>
        <fullName evidence="2">Uncharacterized protein</fullName>
    </submittedName>
</protein>
<proteinExistence type="predicted"/>
<evidence type="ECO:0000256" key="1">
    <source>
        <dbReference type="SAM" id="MobiDB-lite"/>
    </source>
</evidence>
<name>A0A8H5FDL9_9AGAR</name>
<organism evidence="2 3">
    <name type="scientific">Ephemerocybe angulata</name>
    <dbReference type="NCBI Taxonomy" id="980116"/>
    <lineage>
        <taxon>Eukaryota</taxon>
        <taxon>Fungi</taxon>
        <taxon>Dikarya</taxon>
        <taxon>Basidiomycota</taxon>
        <taxon>Agaricomycotina</taxon>
        <taxon>Agaricomycetes</taxon>
        <taxon>Agaricomycetidae</taxon>
        <taxon>Agaricales</taxon>
        <taxon>Agaricineae</taxon>
        <taxon>Psathyrellaceae</taxon>
        <taxon>Ephemerocybe</taxon>
    </lineage>
</organism>
<sequence>MADTEATHASNGNGNGTTLPALKDLDIAPPSTVTPGDISSGAVADVDGEGLEGDEDEGEESDEFDVDDSEEQQAPKNEADEYVEGEEDDDYEEEYDDGDDDGDYAPEAEAGPNGKPSLTALLLADPSAADDDEEDYAGEEDDEGVEGVDVGEDENDDDFIEASTPITPTSRKRAIEETVDEDASPNPEEKGAKKAKA</sequence>
<feature type="compositionally biased region" description="Polar residues" evidence="1">
    <location>
        <begin position="7"/>
        <end position="18"/>
    </location>
</feature>
<comment type="caution">
    <text evidence="2">The sequence shown here is derived from an EMBL/GenBank/DDBJ whole genome shotgun (WGS) entry which is preliminary data.</text>
</comment>
<evidence type="ECO:0000313" key="3">
    <source>
        <dbReference type="Proteomes" id="UP000541558"/>
    </source>
</evidence>